<gene>
    <name evidence="3" type="ORF">MORIYA_0133</name>
</gene>
<dbReference type="CDD" id="cd08497">
    <property type="entry name" value="MbnE-like"/>
    <property type="match status" value="1"/>
</dbReference>
<dbReference type="PANTHER" id="PTHR30290:SF64">
    <property type="entry name" value="ABC TRANSPORTER PERIPLASMIC BINDING PROTEIN"/>
    <property type="match status" value="1"/>
</dbReference>
<sequence length="603" mass="68618">MDIQQSIRGLLGGALVLIATFSHPVLAEYTSHGISLYGEPKYTENFSNFDYANPDAPKQGELVMAEMGSFDSLHQFIDLGKKPRGLFWLYDRLTVRGHDKNEIKTRYGWLAEKMTIADDYSSVIYFLRKEAKFSDGYPVTAEDVAYSLNLYRESGLSNIKSRFKMVKSVEVIDPLTVKINFGGDGSRLQILNSGNLPVLPKHIWQHKDFTQPSLDIPIGSGPYKVISVDPGRGIVYELRDDYWGKNLPVNKGKYNFKNIKVEYFRDRNAAVQALKTNNVNYIAETNLLRWNKLYQGDVFDSGTVVKDKINYDAPSFVTVMVFNLRQAKFADRRTREALVTAFDFEWLNKKAFNNQYTRATSLFNNSFLAAEGLPTAQEKAILIPLSAQLPEQVLSSEFTLPSTDGSGRNRKNLLTAQTLLKEAGWKVKHNKLVHSVTGEVMTINFLLPSPVMKPAIGAYIQTLKKLGISSNITIKTGTEYYKLLMQRQFDMTPSQYKVRIPPNTELRSSLKSEFAGVASSYNLSGIQDPAIDNLVEGLVQSDSYVDTQAYGRALDRVLKWNYYYLPLWARNFQLVAYQNYIKKPLQAPKYGYEVEFWWDERSK</sequence>
<dbReference type="KEGG" id="mya:MORIYA_0133"/>
<dbReference type="InterPro" id="IPR030678">
    <property type="entry name" value="Peptide/Ni-bd"/>
</dbReference>
<dbReference type="InterPro" id="IPR039424">
    <property type="entry name" value="SBP_5"/>
</dbReference>
<evidence type="ECO:0000256" key="1">
    <source>
        <dbReference type="ARBA" id="ARBA00022729"/>
    </source>
</evidence>
<dbReference type="Gene3D" id="3.40.190.10">
    <property type="entry name" value="Periplasmic binding protein-like II"/>
    <property type="match status" value="1"/>
</dbReference>
<accession>A0A330LKT2</accession>
<evidence type="ECO:0000259" key="2">
    <source>
        <dbReference type="Pfam" id="PF00496"/>
    </source>
</evidence>
<dbReference type="GO" id="GO:1904680">
    <property type="term" value="F:peptide transmembrane transporter activity"/>
    <property type="evidence" value="ECO:0007669"/>
    <property type="project" value="TreeGrafter"/>
</dbReference>
<dbReference type="GO" id="GO:0042884">
    <property type="term" value="P:microcin transport"/>
    <property type="evidence" value="ECO:0007669"/>
    <property type="project" value="TreeGrafter"/>
</dbReference>
<dbReference type="InterPro" id="IPR000914">
    <property type="entry name" value="SBP_5_dom"/>
</dbReference>
<dbReference type="Proteomes" id="UP000250163">
    <property type="component" value="Chromosome MORIYA"/>
</dbReference>
<keyword evidence="1" id="KW-0732">Signal</keyword>
<dbReference type="OrthoDB" id="9801912at2"/>
<dbReference type="Pfam" id="PF00496">
    <property type="entry name" value="SBP_bac_5"/>
    <property type="match status" value="1"/>
</dbReference>
<dbReference type="RefSeq" id="WP_112711816.1">
    <property type="nucleotide sequence ID" value="NZ_LS483250.1"/>
</dbReference>
<keyword evidence="4" id="KW-1185">Reference proteome</keyword>
<dbReference type="Gene3D" id="3.10.105.10">
    <property type="entry name" value="Dipeptide-binding Protein, Domain 3"/>
    <property type="match status" value="1"/>
</dbReference>
<dbReference type="GO" id="GO:0015833">
    <property type="term" value="P:peptide transport"/>
    <property type="evidence" value="ECO:0007669"/>
    <property type="project" value="TreeGrafter"/>
</dbReference>
<proteinExistence type="predicted"/>
<dbReference type="GO" id="GO:0030288">
    <property type="term" value="C:outer membrane-bounded periplasmic space"/>
    <property type="evidence" value="ECO:0007669"/>
    <property type="project" value="TreeGrafter"/>
</dbReference>
<dbReference type="PANTHER" id="PTHR30290">
    <property type="entry name" value="PERIPLASMIC BINDING COMPONENT OF ABC TRANSPORTER"/>
    <property type="match status" value="1"/>
</dbReference>
<evidence type="ECO:0000313" key="4">
    <source>
        <dbReference type="Proteomes" id="UP000250163"/>
    </source>
</evidence>
<dbReference type="SUPFAM" id="SSF53850">
    <property type="entry name" value="Periplasmic binding protein-like II"/>
    <property type="match status" value="1"/>
</dbReference>
<evidence type="ECO:0000313" key="3">
    <source>
        <dbReference type="EMBL" id="SQD76611.1"/>
    </source>
</evidence>
<reference evidence="4" key="1">
    <citation type="submission" date="2018-05" db="EMBL/GenBank/DDBJ databases">
        <authorList>
            <person name="Cea G.-C."/>
            <person name="William W."/>
        </authorList>
    </citation>
    <scope>NUCLEOTIDE SEQUENCE [LARGE SCALE GENOMIC DNA]</scope>
    <source>
        <strain evidence="4">DB21MT 5</strain>
    </source>
</reference>
<dbReference type="PIRSF" id="PIRSF002741">
    <property type="entry name" value="MppA"/>
    <property type="match status" value="1"/>
</dbReference>
<organism evidence="3 4">
    <name type="scientific">Moritella yayanosii</name>
    <dbReference type="NCBI Taxonomy" id="69539"/>
    <lineage>
        <taxon>Bacteria</taxon>
        <taxon>Pseudomonadati</taxon>
        <taxon>Pseudomonadota</taxon>
        <taxon>Gammaproteobacteria</taxon>
        <taxon>Alteromonadales</taxon>
        <taxon>Moritellaceae</taxon>
        <taxon>Moritella</taxon>
    </lineage>
</organism>
<feature type="domain" description="Solute-binding protein family 5" evidence="2">
    <location>
        <begin position="107"/>
        <end position="501"/>
    </location>
</feature>
<protein>
    <submittedName>
        <fullName evidence="3">Putative oligopeptide ABC transporter, periplasmic component</fullName>
    </submittedName>
</protein>
<dbReference type="GO" id="GO:0043190">
    <property type="term" value="C:ATP-binding cassette (ABC) transporter complex"/>
    <property type="evidence" value="ECO:0007669"/>
    <property type="project" value="InterPro"/>
</dbReference>
<dbReference type="EMBL" id="LS483250">
    <property type="protein sequence ID" value="SQD76611.1"/>
    <property type="molecule type" value="Genomic_DNA"/>
</dbReference>
<dbReference type="AlphaFoldDB" id="A0A330LKT2"/>
<name>A0A330LKT2_9GAMM</name>